<dbReference type="InterPro" id="IPR005482">
    <property type="entry name" value="Biotin_COase_C"/>
</dbReference>
<dbReference type="AlphaFoldDB" id="A0A4R8LK05"/>
<evidence type="ECO:0000256" key="4">
    <source>
        <dbReference type="ARBA" id="ARBA00022801"/>
    </source>
</evidence>
<evidence type="ECO:0000256" key="7">
    <source>
        <dbReference type="PROSITE-ProRule" id="PRU00409"/>
    </source>
</evidence>
<dbReference type="RefSeq" id="WP_134195059.1">
    <property type="nucleotide sequence ID" value="NZ_JBHLUW010000055.1"/>
</dbReference>
<dbReference type="GO" id="GO:0016874">
    <property type="term" value="F:ligase activity"/>
    <property type="evidence" value="ECO:0007669"/>
    <property type="project" value="UniProtKB-KW"/>
</dbReference>
<dbReference type="InterPro" id="IPR011761">
    <property type="entry name" value="ATP-grasp"/>
</dbReference>
<dbReference type="PANTHER" id="PTHR18866:SF128">
    <property type="entry name" value="UREA AMIDOLYASE"/>
    <property type="match status" value="1"/>
</dbReference>
<dbReference type="CDD" id="cd06850">
    <property type="entry name" value="biotinyl_domain"/>
    <property type="match status" value="1"/>
</dbReference>
<dbReference type="PANTHER" id="PTHR18866">
    <property type="entry name" value="CARBOXYLASE:PYRUVATE/ACETYL-COA/PROPIONYL-COA CARBOXYLASE"/>
    <property type="match status" value="1"/>
</dbReference>
<dbReference type="InterPro" id="IPR005481">
    <property type="entry name" value="BC-like_N"/>
</dbReference>
<dbReference type="Pfam" id="PF00289">
    <property type="entry name" value="Biotin_carb_N"/>
    <property type="match status" value="1"/>
</dbReference>
<dbReference type="Gene3D" id="2.40.100.10">
    <property type="entry name" value="Cyclophilin-like"/>
    <property type="match status" value="2"/>
</dbReference>
<dbReference type="SUPFAM" id="SSF56059">
    <property type="entry name" value="Glutathione synthetase ATP-binding domain-like"/>
    <property type="match status" value="1"/>
</dbReference>
<dbReference type="SUPFAM" id="SSF51246">
    <property type="entry name" value="Rudiment single hybrid motif"/>
    <property type="match status" value="1"/>
</dbReference>
<evidence type="ECO:0000313" key="12">
    <source>
        <dbReference type="Proteomes" id="UP000295509"/>
    </source>
</evidence>
<dbReference type="InterPro" id="IPR029000">
    <property type="entry name" value="Cyclophilin-like_dom_sf"/>
</dbReference>
<dbReference type="PROSITE" id="PS50979">
    <property type="entry name" value="BC"/>
    <property type="match status" value="1"/>
</dbReference>
<evidence type="ECO:0000259" key="10">
    <source>
        <dbReference type="PROSITE" id="PS50979"/>
    </source>
</evidence>
<feature type="domain" description="ATP-grasp" evidence="9">
    <location>
        <begin position="125"/>
        <end position="322"/>
    </location>
</feature>
<keyword evidence="5 7" id="KW-0067">ATP-binding</keyword>
<dbReference type="Pfam" id="PF02786">
    <property type="entry name" value="CPSase_L_D2"/>
    <property type="match status" value="1"/>
</dbReference>
<keyword evidence="12" id="KW-1185">Reference proteome</keyword>
<dbReference type="Pfam" id="PF02626">
    <property type="entry name" value="CT_A_B"/>
    <property type="match status" value="1"/>
</dbReference>
<dbReference type="InterPro" id="IPR011764">
    <property type="entry name" value="Biotin_carboxylation_dom"/>
</dbReference>
<dbReference type="Proteomes" id="UP000295509">
    <property type="component" value="Unassembled WGS sequence"/>
</dbReference>
<dbReference type="GO" id="GO:0005524">
    <property type="term" value="F:ATP binding"/>
    <property type="evidence" value="ECO:0007669"/>
    <property type="project" value="UniProtKB-UniRule"/>
</dbReference>
<dbReference type="InterPro" id="IPR011054">
    <property type="entry name" value="Rudment_hybrid_motif"/>
</dbReference>
<reference evidence="11 12" key="1">
    <citation type="submission" date="2019-03" db="EMBL/GenBank/DDBJ databases">
        <title>Genomic Encyclopedia of Type Strains, Phase III (KMG-III): the genomes of soil and plant-associated and newly described type strains.</title>
        <authorList>
            <person name="Whitman W."/>
        </authorList>
    </citation>
    <scope>NUCLEOTIDE SEQUENCE [LARGE SCALE GENOMIC DNA]</scope>
    <source>
        <strain evidence="11 12">LMG 29544</strain>
    </source>
</reference>
<dbReference type="InterPro" id="IPR000089">
    <property type="entry name" value="Biotin_lipoyl"/>
</dbReference>
<evidence type="ECO:0000256" key="2">
    <source>
        <dbReference type="ARBA" id="ARBA00022598"/>
    </source>
</evidence>
<proteinExistence type="predicted"/>
<feature type="domain" description="Lipoyl-binding" evidence="8">
    <location>
        <begin position="1145"/>
        <end position="1219"/>
    </location>
</feature>
<dbReference type="FunFam" id="3.40.50.20:FF:000010">
    <property type="entry name" value="Propionyl-CoA carboxylase subunit alpha"/>
    <property type="match status" value="1"/>
</dbReference>
<dbReference type="InterPro" id="IPR011053">
    <property type="entry name" value="Single_hybrid_motif"/>
</dbReference>
<dbReference type="PROSITE" id="PS50975">
    <property type="entry name" value="ATP_GRASP"/>
    <property type="match status" value="1"/>
</dbReference>
<dbReference type="InterPro" id="IPR003833">
    <property type="entry name" value="CT_C_D"/>
</dbReference>
<dbReference type="InterPro" id="IPR005479">
    <property type="entry name" value="CPAse_ATP-bd"/>
</dbReference>
<keyword evidence="2" id="KW-0436">Ligase</keyword>
<dbReference type="SUPFAM" id="SSF50891">
    <property type="entry name" value="Cyclophilin-like"/>
    <property type="match status" value="2"/>
</dbReference>
<protein>
    <submittedName>
        <fullName evidence="11">Urea carboxylase</fullName>
    </submittedName>
</protein>
<evidence type="ECO:0000259" key="8">
    <source>
        <dbReference type="PROSITE" id="PS50968"/>
    </source>
</evidence>
<accession>A0A4R8LK05</accession>
<keyword evidence="3 7" id="KW-0547">Nucleotide-binding</keyword>
<dbReference type="GO" id="GO:0046872">
    <property type="term" value="F:metal ion binding"/>
    <property type="evidence" value="ECO:0007669"/>
    <property type="project" value="InterPro"/>
</dbReference>
<dbReference type="InterPro" id="IPR050856">
    <property type="entry name" value="Biotin_carboxylase_complex"/>
</dbReference>
<dbReference type="Pfam" id="PF02785">
    <property type="entry name" value="Biotin_carb_C"/>
    <property type="match status" value="1"/>
</dbReference>
<dbReference type="EMBL" id="SORE01000020">
    <property type="protein sequence ID" value="TDY42660.1"/>
    <property type="molecule type" value="Genomic_DNA"/>
</dbReference>
<evidence type="ECO:0000256" key="5">
    <source>
        <dbReference type="ARBA" id="ARBA00022840"/>
    </source>
</evidence>
<keyword evidence="6" id="KW-0092">Biotin</keyword>
<dbReference type="OrthoDB" id="9803706at2"/>
<organism evidence="11 12">
    <name type="scientific">Paraburkholderia rhizosphaerae</name>
    <dbReference type="NCBI Taxonomy" id="480658"/>
    <lineage>
        <taxon>Bacteria</taxon>
        <taxon>Pseudomonadati</taxon>
        <taxon>Pseudomonadota</taxon>
        <taxon>Betaproteobacteria</taxon>
        <taxon>Burkholderiales</taxon>
        <taxon>Burkholderiaceae</taxon>
        <taxon>Paraburkholderia</taxon>
    </lineage>
</organism>
<dbReference type="NCBIfam" id="TIGR02712">
    <property type="entry name" value="urea_carbox"/>
    <property type="match status" value="1"/>
</dbReference>
<dbReference type="SMART" id="SM00796">
    <property type="entry name" value="AHS1"/>
    <property type="match status" value="1"/>
</dbReference>
<dbReference type="NCBIfam" id="TIGR00724">
    <property type="entry name" value="urea_amlyse_rel"/>
    <property type="match status" value="1"/>
</dbReference>
<evidence type="ECO:0000313" key="11">
    <source>
        <dbReference type="EMBL" id="TDY42660.1"/>
    </source>
</evidence>
<dbReference type="Gene3D" id="3.30.470.20">
    <property type="entry name" value="ATP-grasp fold, B domain"/>
    <property type="match status" value="1"/>
</dbReference>
<dbReference type="Gene3D" id="3.30.1360.40">
    <property type="match status" value="1"/>
</dbReference>
<dbReference type="SUPFAM" id="SSF51230">
    <property type="entry name" value="Single hybrid motif"/>
    <property type="match status" value="1"/>
</dbReference>
<evidence type="ECO:0000259" key="9">
    <source>
        <dbReference type="PROSITE" id="PS50975"/>
    </source>
</evidence>
<sequence>MSGPRRFSKVLVANRGEIACRVIRTLKRLGIASVAVYSEADRHAMHVTLADEAVCIGPAAAASSYLNVAAILDAVRATGAQAVHPGYGFLSENAAFAQACEDAGVRFIGPRPEQMRAFGLKHTARELAQANDVALLPGTGLLPDVGTALREATSIGYPVMLKSTAGGGGIGMSLCRSAQELEAAFASVVRLGEANFANAGVYIEKFVEHARHIEVQIFGDGRGEVIALGERDCSVQRRNQKVIEETPAPGLSADERATLHASAVRLAQAVNYESAGTVEFVFDAQARRFYFLEVNTRLQVEHCVTEEVTGIDLVEWMIRQAERALPPLDSLVPSASGASIQVRVYAEDPHKQFQPSAGTLTHVTFAQDARVDTWVEAGTEVSAFYDPLLAKLIVKGATREAALAALSAALEQSELYGIETNLDYLRAVVGSDTFTRGAQTTAFLSRFVFAPHTIDVLDGGVQTTVQQLPGRLGYWDIGVPPSGPMDDLSFSLANQLVGNAPDAAGLEFTMVGATLRFNTGALFVLGGASLAATLDGKPVPFWQVLRAVPGTVLKLGGVTGAGVRACVAIKGGLQVPNYLGSKATFTLGQFGGHAGRALRKGDVLHLAADANTGEAGAVLDTARIPALTHDWTLRVLNGPHGAPDFFTPDDIAMLYGTSWTVHYNSSRTGVRLIGPAPKWARTDGGEAGLHPSNIHDNAYAIGAVDFTGDMPVILGPDGPSLGGFVCPVTVVADELWKLGQLRPGDTVRFAPAQVADQRAQAGAAPMRADAGRPVERASRPSAPQIALHEDACVLYRDPSAGDGIGVVYRQSGDRNVLIEYGPLVLDLNLRFRVHALMNWLDAHSLPGIVDLTPGIRSLQVHFDPRVLSRNALLDHLQRAEAELPAVDGMRVPNRVVHLPLSWDDPSTRIAIERYMQSVRPDAPWCPSNIEFIRRINGLASIDDVKRIVFDARYLVLGLGDVYLGAPVATPLDPRHRLVTTKYNPARTWTPENAVGIGGAYLCVYGMEGPGGYQFVGRTVQMWNRYRTTREFTAGKPWLLRFFDEIRFYEVSEAELAELRADFVAGRASLKIEASTFDLGAYNRFLRDQAPSIGAFKTSQQAAFEAERERWRAAGTAEYAGEPAGDTDTQRASAAGGLAGSADAAALAEGMRGIVADVSGSVWKLQVRAGERVAAGQVVAIVESMKMEVSIEAADDGVIETIDCVEGAAIVAGQRLMTVRSDVAAEAAQEVVYK</sequence>
<feature type="domain" description="Biotin carboxylation" evidence="10">
    <location>
        <begin position="6"/>
        <end position="449"/>
    </location>
</feature>
<evidence type="ECO:0000256" key="6">
    <source>
        <dbReference type="ARBA" id="ARBA00023267"/>
    </source>
</evidence>
<dbReference type="InterPro" id="IPR016185">
    <property type="entry name" value="PreATP-grasp_dom_sf"/>
</dbReference>
<dbReference type="InterPro" id="IPR003778">
    <property type="entry name" value="CT_A_B"/>
</dbReference>
<dbReference type="Pfam" id="PF02682">
    <property type="entry name" value="CT_C_D"/>
    <property type="match status" value="1"/>
</dbReference>
<dbReference type="SMART" id="SM00878">
    <property type="entry name" value="Biotin_carb_C"/>
    <property type="match status" value="1"/>
</dbReference>
<gene>
    <name evidence="11" type="ORF">BX592_12022</name>
</gene>
<dbReference type="Pfam" id="PF00364">
    <property type="entry name" value="Biotin_lipoyl"/>
    <property type="match status" value="1"/>
</dbReference>
<dbReference type="SUPFAM" id="SSF52440">
    <property type="entry name" value="PreATP-grasp domain"/>
    <property type="match status" value="1"/>
</dbReference>
<dbReference type="SMART" id="SM00797">
    <property type="entry name" value="AHS2"/>
    <property type="match status" value="1"/>
</dbReference>
<dbReference type="Gene3D" id="2.40.50.100">
    <property type="match status" value="1"/>
</dbReference>
<dbReference type="PROSITE" id="PS50968">
    <property type="entry name" value="BIOTINYL_LIPOYL"/>
    <property type="match status" value="1"/>
</dbReference>
<dbReference type="PROSITE" id="PS00867">
    <property type="entry name" value="CPSASE_2"/>
    <property type="match status" value="1"/>
</dbReference>
<dbReference type="PROSITE" id="PS00866">
    <property type="entry name" value="CPSASE_1"/>
    <property type="match status" value="1"/>
</dbReference>
<dbReference type="SUPFAM" id="SSF160467">
    <property type="entry name" value="PH0987 N-terminal domain-like"/>
    <property type="match status" value="1"/>
</dbReference>
<keyword evidence="4" id="KW-0378">Hydrolase</keyword>
<comment type="caution">
    <text evidence="11">The sequence shown here is derived from an EMBL/GenBank/DDBJ whole genome shotgun (WGS) entry which is preliminary data.</text>
</comment>
<evidence type="ECO:0000256" key="3">
    <source>
        <dbReference type="ARBA" id="ARBA00022741"/>
    </source>
</evidence>
<dbReference type="GO" id="GO:0016787">
    <property type="term" value="F:hydrolase activity"/>
    <property type="evidence" value="ECO:0007669"/>
    <property type="project" value="UniProtKB-KW"/>
</dbReference>
<evidence type="ECO:0000256" key="1">
    <source>
        <dbReference type="ARBA" id="ARBA00001953"/>
    </source>
</evidence>
<comment type="cofactor">
    <cofactor evidence="1">
        <name>biotin</name>
        <dbReference type="ChEBI" id="CHEBI:57586"/>
    </cofactor>
</comment>
<name>A0A4R8LK05_9BURK</name>
<dbReference type="InterPro" id="IPR014084">
    <property type="entry name" value="Urea_COase"/>
</dbReference>